<dbReference type="EMBL" id="JBGBDC010000007">
    <property type="protein sequence ID" value="MEY2252583.1"/>
    <property type="molecule type" value="Genomic_DNA"/>
</dbReference>
<dbReference type="Proteomes" id="UP001562178">
    <property type="component" value="Unassembled WGS sequence"/>
</dbReference>
<comment type="caution">
    <text evidence="3">The sequence shown here is derived from an EMBL/GenBank/DDBJ whole genome shotgun (WGS) entry which is preliminary data.</text>
</comment>
<evidence type="ECO:0000313" key="4">
    <source>
        <dbReference type="Proteomes" id="UP001562178"/>
    </source>
</evidence>
<keyword evidence="4" id="KW-1185">Reference proteome</keyword>
<evidence type="ECO:0000256" key="2">
    <source>
        <dbReference type="SAM" id="Phobius"/>
    </source>
</evidence>
<feature type="compositionally biased region" description="Basic and acidic residues" evidence="1">
    <location>
        <begin position="56"/>
        <end position="69"/>
    </location>
</feature>
<dbReference type="RefSeq" id="WP_369460585.1">
    <property type="nucleotide sequence ID" value="NZ_JBGBDC010000007.1"/>
</dbReference>
<feature type="region of interest" description="Disordered" evidence="1">
    <location>
        <begin position="1"/>
        <end position="95"/>
    </location>
</feature>
<sequence>MMFGSAVNRKPSSGKGGVKKPAQVAEEGAAPVASNGSSSKVEDAAVPVANNGSTSKVEDEIAALRRIRENPNGPVLNDKAPNANLDKSNQRAEEREINNDVLDERRVGQGEKAKEVETKLISALTSKLSTITENQFQYMTPNQMVLMLIKNFLIILSRMVSQILLIIMPMMRLSFH</sequence>
<evidence type="ECO:0000256" key="1">
    <source>
        <dbReference type="SAM" id="MobiDB-lite"/>
    </source>
</evidence>
<accession>A0ABV4B831</accession>
<keyword evidence="2" id="KW-0472">Membrane</keyword>
<proteinExistence type="predicted"/>
<gene>
    <name evidence="3" type="ORF">AB7A72_16310</name>
</gene>
<evidence type="ECO:0000313" key="3">
    <source>
        <dbReference type="EMBL" id="MEY2252583.1"/>
    </source>
</evidence>
<feature type="transmembrane region" description="Helical" evidence="2">
    <location>
        <begin position="152"/>
        <end position="171"/>
    </location>
</feature>
<organism evidence="3 4">
    <name type="scientific">Comamonas sediminis</name>
    <dbReference type="NCBI Taxonomy" id="1783360"/>
    <lineage>
        <taxon>Bacteria</taxon>
        <taxon>Pseudomonadati</taxon>
        <taxon>Pseudomonadota</taxon>
        <taxon>Betaproteobacteria</taxon>
        <taxon>Burkholderiales</taxon>
        <taxon>Comamonadaceae</taxon>
        <taxon>Comamonas</taxon>
    </lineage>
</organism>
<reference evidence="3 4" key="1">
    <citation type="journal article" date="2016" name="Int. J. Syst. Evol. Microbiol.">
        <title>Description of Comamonas sediminis sp. nov., isolated from lagoon sediments.</title>
        <authorList>
            <person name="Subhash Y."/>
            <person name="Bang J.J."/>
            <person name="You T.H."/>
            <person name="Lee S.S."/>
        </authorList>
    </citation>
    <scope>NUCLEOTIDE SEQUENCE [LARGE SCALE GENOMIC DNA]</scope>
    <source>
        <strain evidence="3 4">JCM 31169</strain>
    </source>
</reference>
<name>A0ABV4B831_9BURK</name>
<keyword evidence="2" id="KW-1133">Transmembrane helix</keyword>
<protein>
    <submittedName>
        <fullName evidence="3">Uncharacterized protein</fullName>
    </submittedName>
</protein>
<keyword evidence="2" id="KW-0812">Transmembrane</keyword>